<evidence type="ECO:0000256" key="1">
    <source>
        <dbReference type="SAM" id="SignalP"/>
    </source>
</evidence>
<gene>
    <name evidence="4" type="ORF">FF098_015655</name>
    <name evidence="3" type="ORF">GCM10011355_30740</name>
</gene>
<reference evidence="4 6" key="2">
    <citation type="submission" date="2020-02" db="EMBL/GenBank/DDBJ databases">
        <title>Genome sequence of Parvularcula flava strain NH6-79.</title>
        <authorList>
            <person name="Abdul Karim M.H."/>
            <person name="Lam M.Q."/>
            <person name="Chen S.J."/>
            <person name="Yahya A."/>
            <person name="Shahir S."/>
            <person name="Shamsir M.S."/>
            <person name="Chong C.S."/>
        </authorList>
    </citation>
    <scope>NUCLEOTIDE SEQUENCE [LARGE SCALE GENOMIC DNA]</scope>
    <source>
        <strain evidence="4 6">NH6-79</strain>
    </source>
</reference>
<dbReference type="InterPro" id="IPR009045">
    <property type="entry name" value="Zn_M74/Hedgehog-like"/>
</dbReference>
<dbReference type="SUPFAM" id="SSF55166">
    <property type="entry name" value="Hedgehog/DD-peptidase"/>
    <property type="match status" value="1"/>
</dbReference>
<reference evidence="3" key="1">
    <citation type="journal article" date="2014" name="Int. J. Syst. Evol. Microbiol.">
        <title>Complete genome sequence of Corynebacterium casei LMG S-19264T (=DSM 44701T), isolated from a smear-ripened cheese.</title>
        <authorList>
            <consortium name="US DOE Joint Genome Institute (JGI-PGF)"/>
            <person name="Walter F."/>
            <person name="Albersmeier A."/>
            <person name="Kalinowski J."/>
            <person name="Ruckert C."/>
        </authorList>
    </citation>
    <scope>NUCLEOTIDE SEQUENCE</scope>
    <source>
        <strain evidence="3">CGMCC 1.14984</strain>
    </source>
</reference>
<protein>
    <submittedName>
        <fullName evidence="4">Peptidase M15A</fullName>
    </submittedName>
</protein>
<feature type="domain" description="Peptidase M15A C-terminal" evidence="2">
    <location>
        <begin position="223"/>
        <end position="305"/>
    </location>
</feature>
<dbReference type="EMBL" id="VCJR02000004">
    <property type="protein sequence ID" value="NHK29353.1"/>
    <property type="molecule type" value="Genomic_DNA"/>
</dbReference>
<feature type="signal peptide" evidence="1">
    <location>
        <begin position="1"/>
        <end position="32"/>
    </location>
</feature>
<name>A0A8J3AA05_9PROT</name>
<dbReference type="PROSITE" id="PS51257">
    <property type="entry name" value="PROKAR_LIPOPROTEIN"/>
    <property type="match status" value="1"/>
</dbReference>
<evidence type="ECO:0000259" key="2">
    <source>
        <dbReference type="Pfam" id="PF08291"/>
    </source>
</evidence>
<dbReference type="AlphaFoldDB" id="A0A8J3AA05"/>
<dbReference type="EMBL" id="BMGZ01000004">
    <property type="protein sequence ID" value="GGI01040.1"/>
    <property type="molecule type" value="Genomic_DNA"/>
</dbReference>
<evidence type="ECO:0000313" key="6">
    <source>
        <dbReference type="Proteomes" id="UP000818603"/>
    </source>
</evidence>
<evidence type="ECO:0000313" key="3">
    <source>
        <dbReference type="EMBL" id="GGI01040.1"/>
    </source>
</evidence>
<keyword evidence="6" id="KW-1185">Reference proteome</keyword>
<dbReference type="RefSeq" id="WP_155142301.1">
    <property type="nucleotide sequence ID" value="NZ_BMGZ01000004.1"/>
</dbReference>
<dbReference type="InterPro" id="IPR013230">
    <property type="entry name" value="Peptidase_M15A_C"/>
</dbReference>
<proteinExistence type="predicted"/>
<evidence type="ECO:0000313" key="4">
    <source>
        <dbReference type="EMBL" id="NHK29353.1"/>
    </source>
</evidence>
<keyword evidence="1" id="KW-0732">Signal</keyword>
<dbReference type="Pfam" id="PF08291">
    <property type="entry name" value="Peptidase_M15_3"/>
    <property type="match status" value="1"/>
</dbReference>
<dbReference type="Gene3D" id="3.30.1380.10">
    <property type="match status" value="1"/>
</dbReference>
<dbReference type="Proteomes" id="UP000818603">
    <property type="component" value="Unassembled WGS sequence"/>
</dbReference>
<organism evidence="3 5">
    <name type="scientific">Aquisalinus luteolus</name>
    <dbReference type="NCBI Taxonomy" id="1566827"/>
    <lineage>
        <taxon>Bacteria</taxon>
        <taxon>Pseudomonadati</taxon>
        <taxon>Pseudomonadota</taxon>
        <taxon>Alphaproteobacteria</taxon>
        <taxon>Parvularculales</taxon>
        <taxon>Parvularculaceae</taxon>
        <taxon>Aquisalinus</taxon>
    </lineage>
</organism>
<comment type="caution">
    <text evidence="3">The sequence shown here is derived from an EMBL/GenBank/DDBJ whole genome shotgun (WGS) entry which is preliminary data.</text>
</comment>
<evidence type="ECO:0000313" key="5">
    <source>
        <dbReference type="Proteomes" id="UP000621856"/>
    </source>
</evidence>
<dbReference type="Proteomes" id="UP000621856">
    <property type="component" value="Unassembled WGS sequence"/>
</dbReference>
<feature type="chain" id="PRO_5035194239" evidence="1">
    <location>
        <begin position="33"/>
        <end position="376"/>
    </location>
</feature>
<accession>A0A8J3AA05</accession>
<sequence>MTHVCKPFSHHGLALSASALCLLIGTAACDNATGTARADAQVRDEAASQLAEDLPPPVTSPEDTELARQEKDVFEALADQPVRLSFTVQVQDQPVNYQRFFALALPGELVEFDIEVPPDTEQPFTFELPDAGESLTGEAAIAWKAPDEPGHYRLTIKDPNTGEQMEITLFVLRPLDEKEDGVLNGYRIGEYEDVPLAGNPVYNKPAGLVEYTEDMEGLPISPHFTIDQFLCKQATSSDVKYLLVQPALILKLEQLLENVNARRGVEADTIFIMSGYRTPYYNKSIGNVPYSRHVYGDASDIYIDEIGNDGVIDDLNDDGEITRADAAWLYDMAEELDNTALDIGLRQGGIGEYGANAAHGPFVHVDTRGAPARWGR</sequence>
<reference evidence="3" key="3">
    <citation type="submission" date="2020-09" db="EMBL/GenBank/DDBJ databases">
        <authorList>
            <person name="Sun Q."/>
            <person name="Zhou Y."/>
        </authorList>
    </citation>
    <scope>NUCLEOTIDE SEQUENCE</scope>
    <source>
        <strain evidence="3">CGMCC 1.14984</strain>
    </source>
</reference>